<gene>
    <name evidence="2" type="ORF">M427DRAFT_67474</name>
</gene>
<dbReference type="Proteomes" id="UP000070544">
    <property type="component" value="Unassembled WGS sequence"/>
</dbReference>
<keyword evidence="1" id="KW-0812">Transmembrane</keyword>
<accession>A0A139AQ37</accession>
<dbReference type="InterPro" id="IPR044926">
    <property type="entry name" value="RGS_subdomain_2"/>
</dbReference>
<evidence type="ECO:0000313" key="2">
    <source>
        <dbReference type="EMBL" id="KXS18860.1"/>
    </source>
</evidence>
<keyword evidence="1" id="KW-1133">Transmembrane helix</keyword>
<dbReference type="Gene3D" id="1.10.167.10">
    <property type="entry name" value="Regulator of G-protein Signalling 4, domain 2"/>
    <property type="match status" value="1"/>
</dbReference>
<feature type="transmembrane region" description="Helical" evidence="1">
    <location>
        <begin position="179"/>
        <end position="202"/>
    </location>
</feature>
<proteinExistence type="predicted"/>
<evidence type="ECO:0000313" key="3">
    <source>
        <dbReference type="Proteomes" id="UP000070544"/>
    </source>
</evidence>
<feature type="transmembrane region" description="Helical" evidence="1">
    <location>
        <begin position="123"/>
        <end position="141"/>
    </location>
</feature>
<dbReference type="OrthoDB" id="196547at2759"/>
<dbReference type="AlphaFoldDB" id="A0A139AQ37"/>
<reference evidence="2 3" key="1">
    <citation type="journal article" date="2015" name="Genome Biol. Evol.">
        <title>Phylogenomic analyses indicate that early fungi evolved digesting cell walls of algal ancestors of land plants.</title>
        <authorList>
            <person name="Chang Y."/>
            <person name="Wang S."/>
            <person name="Sekimoto S."/>
            <person name="Aerts A.L."/>
            <person name="Choi C."/>
            <person name="Clum A."/>
            <person name="LaButti K.M."/>
            <person name="Lindquist E.A."/>
            <person name="Yee Ngan C."/>
            <person name="Ohm R.A."/>
            <person name="Salamov A.A."/>
            <person name="Grigoriev I.V."/>
            <person name="Spatafora J.W."/>
            <person name="Berbee M.L."/>
        </authorList>
    </citation>
    <scope>NUCLEOTIDE SEQUENCE [LARGE SCALE GENOMIC DNA]</scope>
    <source>
        <strain evidence="2 3">JEL478</strain>
    </source>
</reference>
<evidence type="ECO:0000256" key="1">
    <source>
        <dbReference type="SAM" id="Phobius"/>
    </source>
</evidence>
<dbReference type="EMBL" id="KQ965740">
    <property type="protein sequence ID" value="KXS18860.1"/>
    <property type="molecule type" value="Genomic_DNA"/>
</dbReference>
<organism evidence="2 3">
    <name type="scientific">Gonapodya prolifera (strain JEL478)</name>
    <name type="common">Monoblepharis prolifera</name>
    <dbReference type="NCBI Taxonomy" id="1344416"/>
    <lineage>
        <taxon>Eukaryota</taxon>
        <taxon>Fungi</taxon>
        <taxon>Fungi incertae sedis</taxon>
        <taxon>Chytridiomycota</taxon>
        <taxon>Chytridiomycota incertae sedis</taxon>
        <taxon>Monoblepharidomycetes</taxon>
        <taxon>Monoblepharidales</taxon>
        <taxon>Gonapodyaceae</taxon>
        <taxon>Gonapodya</taxon>
    </lineage>
</organism>
<dbReference type="SUPFAM" id="SSF48097">
    <property type="entry name" value="Regulator of G-protein signaling, RGS"/>
    <property type="match status" value="1"/>
</dbReference>
<name>A0A139AQ37_GONPJ</name>
<feature type="transmembrane region" description="Helical" evidence="1">
    <location>
        <begin position="12"/>
        <end position="29"/>
    </location>
</feature>
<keyword evidence="1" id="KW-0472">Membrane</keyword>
<dbReference type="InterPro" id="IPR036305">
    <property type="entry name" value="RGS_sf"/>
</dbReference>
<protein>
    <submittedName>
        <fullName evidence="2">Uncharacterized protein</fullName>
    </submittedName>
</protein>
<sequence>MVVLVPVVDGFFSLMLVARAMSLVIKLWGGKIALDKGALERHSSAASTVVQSTFSIRCLIGVRTSVVRAILAYSPSDLKLVLGSALISTIAGLLVGVPIYVLAPDYSQEYGCNIASVVHLPNYGLAGCSMGITIVLAGCLIGIQDLLMLAVVGTPFVLCIYLFRIGILPDSVNETFSATYFIIMTSLWMLFCTVLVPIGMALRSKNAKHGTSVRGNMDFERFTRAVMEKESALWQTLKEFAVREFCVELVSFIDAHNNLMTQAHKHMPSPADTTSLTWRAWAGAEGGRTAVPEAVIKEFRVVYEDYVVQGARNEVNVGGAASRRVAEAFNTGAITLGVFDEIRAEVLTVIFDNLWVKSQYGRQ</sequence>
<keyword evidence="3" id="KW-1185">Reference proteome</keyword>
<feature type="transmembrane region" description="Helical" evidence="1">
    <location>
        <begin position="80"/>
        <end position="103"/>
    </location>
</feature>
<feature type="transmembrane region" description="Helical" evidence="1">
    <location>
        <begin position="146"/>
        <end position="167"/>
    </location>
</feature>